<name>A0A165FFF6_9BASI</name>
<dbReference type="GO" id="GO:0080043">
    <property type="term" value="F:quercetin 3-O-glucosyltransferase activity"/>
    <property type="evidence" value="ECO:0007669"/>
    <property type="project" value="TreeGrafter"/>
</dbReference>
<dbReference type="Gene3D" id="3.40.50.2000">
    <property type="entry name" value="Glycogen Phosphorylase B"/>
    <property type="match status" value="2"/>
</dbReference>
<evidence type="ECO:0000256" key="3">
    <source>
        <dbReference type="ARBA" id="ARBA00022679"/>
    </source>
</evidence>
<keyword evidence="2" id="KW-0328">Glycosyltransferase</keyword>
<evidence type="ECO:0000256" key="1">
    <source>
        <dbReference type="ARBA" id="ARBA00009995"/>
    </source>
</evidence>
<dbReference type="Proteomes" id="UP000076842">
    <property type="component" value="Unassembled WGS sequence"/>
</dbReference>
<evidence type="ECO:0000313" key="5">
    <source>
        <dbReference type="Proteomes" id="UP000076842"/>
    </source>
</evidence>
<dbReference type="PANTHER" id="PTHR11926">
    <property type="entry name" value="GLUCOSYL/GLUCURONOSYL TRANSFERASES"/>
    <property type="match status" value="1"/>
</dbReference>
<dbReference type="GO" id="GO:0080044">
    <property type="term" value="F:quercetin 7-O-glucosyltransferase activity"/>
    <property type="evidence" value="ECO:0007669"/>
    <property type="project" value="TreeGrafter"/>
</dbReference>
<dbReference type="PANTHER" id="PTHR11926:SF1494">
    <property type="entry name" value="FLAVONOL 3-O-GLUCOSYLTRANSFERASE UGT76E12-RELATED"/>
    <property type="match status" value="1"/>
</dbReference>
<dbReference type="InParanoid" id="A0A165FFF6"/>
<dbReference type="InterPro" id="IPR002213">
    <property type="entry name" value="UDP_glucos_trans"/>
</dbReference>
<dbReference type="CDD" id="cd03784">
    <property type="entry name" value="GT1_Gtf-like"/>
    <property type="match status" value="1"/>
</dbReference>
<reference evidence="4 5" key="1">
    <citation type="journal article" date="2016" name="Mol. Biol. Evol.">
        <title>Comparative Genomics of Early-Diverging Mushroom-Forming Fungi Provides Insights into the Origins of Lignocellulose Decay Capabilities.</title>
        <authorList>
            <person name="Nagy L.G."/>
            <person name="Riley R."/>
            <person name="Tritt A."/>
            <person name="Adam C."/>
            <person name="Daum C."/>
            <person name="Floudas D."/>
            <person name="Sun H."/>
            <person name="Yadav J.S."/>
            <person name="Pangilinan J."/>
            <person name="Larsson K.H."/>
            <person name="Matsuura K."/>
            <person name="Barry K."/>
            <person name="Labutti K."/>
            <person name="Kuo R."/>
            <person name="Ohm R.A."/>
            <person name="Bhattacharya S.S."/>
            <person name="Shirouzu T."/>
            <person name="Yoshinaga Y."/>
            <person name="Martin F.M."/>
            <person name="Grigoriev I.V."/>
            <person name="Hibbett D.S."/>
        </authorList>
    </citation>
    <scope>NUCLEOTIDE SEQUENCE [LARGE SCALE GENOMIC DNA]</scope>
    <source>
        <strain evidence="4 5">HHB12733</strain>
    </source>
</reference>
<protein>
    <submittedName>
        <fullName evidence="4">Glycosyltransferase family 1 protein</fullName>
    </submittedName>
</protein>
<evidence type="ECO:0000256" key="2">
    <source>
        <dbReference type="ARBA" id="ARBA00022676"/>
    </source>
</evidence>
<keyword evidence="3 4" id="KW-0808">Transferase</keyword>
<dbReference type="STRING" id="1353952.A0A165FFF6"/>
<dbReference type="OrthoDB" id="5835829at2759"/>
<evidence type="ECO:0000313" key="4">
    <source>
        <dbReference type="EMBL" id="KZT56670.1"/>
    </source>
</evidence>
<dbReference type="SUPFAM" id="SSF53756">
    <property type="entry name" value="UDP-Glycosyltransferase/glycogen phosphorylase"/>
    <property type="match status" value="1"/>
</dbReference>
<comment type="similarity">
    <text evidence="1">Belongs to the UDP-glycosyltransferase family.</text>
</comment>
<organism evidence="4 5">
    <name type="scientific">Calocera cornea HHB12733</name>
    <dbReference type="NCBI Taxonomy" id="1353952"/>
    <lineage>
        <taxon>Eukaryota</taxon>
        <taxon>Fungi</taxon>
        <taxon>Dikarya</taxon>
        <taxon>Basidiomycota</taxon>
        <taxon>Agaricomycotina</taxon>
        <taxon>Dacrymycetes</taxon>
        <taxon>Dacrymycetales</taxon>
        <taxon>Dacrymycetaceae</taxon>
        <taxon>Calocera</taxon>
    </lineage>
</organism>
<sequence>MGCHYTYGLSSAQRRLRGVDHQVDALSPADVRFCRKFGPTEKGGRAPGYVEECLAVEADPDKRMGREFWEIAQQVWARSDSFKDDIVRVKGLPPFYQWEDLPQKTWYPAFYDSMSAGYPLFQLADGVLLPAVVDVEREGVEGVMDWYGGKLLCVGPQFPAGFFGPVRSDSELAGTEVPYHMTGTDQSTPGQRGADPCIAFLDDALNKYGPNSAIYISFGSLFFPNPRHVQILLETILGLEKPMMFIMTTASPNAVLSEELLQKIKESHRGLVVPWAPQQAILAHSALGAIVSHCGAGGTLESLSQGVPVIGWPFFSDQPLHALWMSEVLDTGFEFLQVRDGPVKGKAYRGGPNGTDIVGTDDAIAKEMKDVLNAFLGEVGKRKRSNAEKVKQLVWKAHQPGGQIDQHLDILRQYAGVVSSH</sequence>
<dbReference type="Pfam" id="PF00201">
    <property type="entry name" value="UDPGT"/>
    <property type="match status" value="1"/>
</dbReference>
<accession>A0A165FFF6</accession>
<dbReference type="EMBL" id="KV423974">
    <property type="protein sequence ID" value="KZT56670.1"/>
    <property type="molecule type" value="Genomic_DNA"/>
</dbReference>
<proteinExistence type="inferred from homology"/>
<dbReference type="AlphaFoldDB" id="A0A165FFF6"/>
<gene>
    <name evidence="4" type="ORF">CALCODRAFT_311270</name>
</gene>
<keyword evidence="5" id="KW-1185">Reference proteome</keyword>